<dbReference type="AlphaFoldDB" id="A0A8X6S4T6"/>
<gene>
    <name evidence="2" type="ORF">TNCV_2139101</name>
</gene>
<feature type="compositionally biased region" description="Low complexity" evidence="1">
    <location>
        <begin position="11"/>
        <end position="25"/>
    </location>
</feature>
<feature type="region of interest" description="Disordered" evidence="1">
    <location>
        <begin position="1"/>
        <end position="25"/>
    </location>
</feature>
<comment type="caution">
    <text evidence="2">The sequence shown here is derived from an EMBL/GenBank/DDBJ whole genome shotgun (WGS) entry which is preliminary data.</text>
</comment>
<protein>
    <submittedName>
        <fullName evidence="2">Uncharacterized protein</fullName>
    </submittedName>
</protein>
<keyword evidence="3" id="KW-1185">Reference proteome</keyword>
<reference evidence="2" key="1">
    <citation type="submission" date="2020-08" db="EMBL/GenBank/DDBJ databases">
        <title>Multicomponent nature underlies the extraordinary mechanical properties of spider dragline silk.</title>
        <authorList>
            <person name="Kono N."/>
            <person name="Nakamura H."/>
            <person name="Mori M."/>
            <person name="Yoshida Y."/>
            <person name="Ohtoshi R."/>
            <person name="Malay A.D."/>
            <person name="Moran D.A.P."/>
            <person name="Tomita M."/>
            <person name="Numata K."/>
            <person name="Arakawa K."/>
        </authorList>
    </citation>
    <scope>NUCLEOTIDE SEQUENCE</scope>
</reference>
<sequence>MSQGMGPNGPRARASASRKASSRSRLGPNKIMIRILSIVKGYFRAYFPKISPSYQLATVARPHHYVCPPS</sequence>
<proteinExistence type="predicted"/>
<accession>A0A8X6S4T6</accession>
<dbReference type="Proteomes" id="UP000887159">
    <property type="component" value="Unassembled WGS sequence"/>
</dbReference>
<name>A0A8X6S4T6_TRICX</name>
<evidence type="ECO:0000313" key="2">
    <source>
        <dbReference type="EMBL" id="GFY00513.1"/>
    </source>
</evidence>
<evidence type="ECO:0000256" key="1">
    <source>
        <dbReference type="SAM" id="MobiDB-lite"/>
    </source>
</evidence>
<organism evidence="2 3">
    <name type="scientific">Trichonephila clavipes</name>
    <name type="common">Golden silk orbweaver</name>
    <name type="synonym">Nephila clavipes</name>
    <dbReference type="NCBI Taxonomy" id="2585209"/>
    <lineage>
        <taxon>Eukaryota</taxon>
        <taxon>Metazoa</taxon>
        <taxon>Ecdysozoa</taxon>
        <taxon>Arthropoda</taxon>
        <taxon>Chelicerata</taxon>
        <taxon>Arachnida</taxon>
        <taxon>Araneae</taxon>
        <taxon>Araneomorphae</taxon>
        <taxon>Entelegynae</taxon>
        <taxon>Araneoidea</taxon>
        <taxon>Nephilidae</taxon>
        <taxon>Trichonephila</taxon>
    </lineage>
</organism>
<dbReference type="EMBL" id="BMAU01021221">
    <property type="protein sequence ID" value="GFY00513.1"/>
    <property type="molecule type" value="Genomic_DNA"/>
</dbReference>
<evidence type="ECO:0000313" key="3">
    <source>
        <dbReference type="Proteomes" id="UP000887159"/>
    </source>
</evidence>